<dbReference type="PANTHER" id="PTHR31985">
    <property type="entry name" value="ETHYLENE-RESPONSIVE TRANSCRIPTION FACTOR ERF042-RELATED"/>
    <property type="match status" value="1"/>
</dbReference>
<keyword evidence="2" id="KW-0805">Transcription regulation</keyword>
<sequence length="326" mass="35817">MVDKQRIRTSSAGCRRGSELLKPRRKKKQKQVMSSKKMVNEAGSSSADKEAATASKYRGVRMRAWGKWVSEIREPNKRTRIWLGSFPTAEMAARAYDAAVVCLRGTKATLNFPDSPPSSLPLCPSSREIQAAAAAAAAATPVAPSTDAVSVSLRAESPQNHSTVDSTVEQHDGVEQHSQSLSEAEPKPQNDNLAAFLSEQTKMEQSELTGDWTSGPAAGAQNTDDHCRECCIECRNMAQLDNERPNLHHETLLAAAESCPQQVTMKTEDMAQLLDSHQEDEDVHGLLHGLKESYLPMSPYTEDVIIPATVTNSDLWELDNLWNFAR</sequence>
<dbReference type="Proteomes" id="UP000822688">
    <property type="component" value="Chromosome 5"/>
</dbReference>
<comment type="similarity">
    <text evidence="7">Belongs to the AP2/ERF transcription factor family. ERF subfamily.</text>
</comment>
<dbReference type="PROSITE" id="PS51032">
    <property type="entry name" value="AP2_ERF"/>
    <property type="match status" value="1"/>
</dbReference>
<evidence type="ECO:0000256" key="3">
    <source>
        <dbReference type="ARBA" id="ARBA00023125"/>
    </source>
</evidence>
<dbReference type="InterPro" id="IPR001471">
    <property type="entry name" value="AP2/ERF_dom"/>
</dbReference>
<evidence type="ECO:0000256" key="7">
    <source>
        <dbReference type="ARBA" id="ARBA00024343"/>
    </source>
</evidence>
<keyword evidence="5" id="KW-0804">Transcription</keyword>
<dbReference type="GO" id="GO:0005634">
    <property type="term" value="C:nucleus"/>
    <property type="evidence" value="ECO:0007669"/>
    <property type="project" value="UniProtKB-SubCell"/>
</dbReference>
<evidence type="ECO:0000256" key="5">
    <source>
        <dbReference type="ARBA" id="ARBA00023163"/>
    </source>
</evidence>
<evidence type="ECO:0000256" key="2">
    <source>
        <dbReference type="ARBA" id="ARBA00023015"/>
    </source>
</evidence>
<feature type="compositionally biased region" description="Polar residues" evidence="8">
    <location>
        <begin position="157"/>
        <end position="167"/>
    </location>
</feature>
<evidence type="ECO:0000313" key="10">
    <source>
        <dbReference type="EMBL" id="KAG0577723.1"/>
    </source>
</evidence>
<dbReference type="PANTHER" id="PTHR31985:SF273">
    <property type="entry name" value="ETHYLENE-RESPONSIVE TRANSCRIPTION FACTOR ERF017"/>
    <property type="match status" value="1"/>
</dbReference>
<dbReference type="OrthoDB" id="10556999at2759"/>
<dbReference type="InterPro" id="IPR016177">
    <property type="entry name" value="DNA-bd_dom_sf"/>
</dbReference>
<dbReference type="SUPFAM" id="SSF54171">
    <property type="entry name" value="DNA-binding domain"/>
    <property type="match status" value="1"/>
</dbReference>
<evidence type="ECO:0000256" key="8">
    <source>
        <dbReference type="SAM" id="MobiDB-lite"/>
    </source>
</evidence>
<dbReference type="CDD" id="cd00018">
    <property type="entry name" value="AP2"/>
    <property type="match status" value="1"/>
</dbReference>
<keyword evidence="11" id="KW-1185">Reference proteome</keyword>
<keyword evidence="3" id="KW-0238">DNA-binding</keyword>
<comment type="subcellular location">
    <subcellularLocation>
        <location evidence="1">Nucleus</location>
    </subcellularLocation>
</comment>
<name>A0A8T0I5N6_CERPU</name>
<evidence type="ECO:0000256" key="1">
    <source>
        <dbReference type="ARBA" id="ARBA00004123"/>
    </source>
</evidence>
<dbReference type="AlphaFoldDB" id="A0A8T0I5N6"/>
<reference evidence="10" key="1">
    <citation type="submission" date="2020-06" db="EMBL/GenBank/DDBJ databases">
        <title>WGS assembly of Ceratodon purpureus strain R40.</title>
        <authorList>
            <person name="Carey S.B."/>
            <person name="Jenkins J."/>
            <person name="Shu S."/>
            <person name="Lovell J.T."/>
            <person name="Sreedasyam A."/>
            <person name="Maumus F."/>
            <person name="Tiley G.P."/>
            <person name="Fernandez-Pozo N."/>
            <person name="Barry K."/>
            <person name="Chen C."/>
            <person name="Wang M."/>
            <person name="Lipzen A."/>
            <person name="Daum C."/>
            <person name="Saski C.A."/>
            <person name="Payton A.C."/>
            <person name="Mcbreen J.C."/>
            <person name="Conrad R.E."/>
            <person name="Kollar L.M."/>
            <person name="Olsson S."/>
            <person name="Huttunen S."/>
            <person name="Landis J.B."/>
            <person name="Wickett N.J."/>
            <person name="Johnson M.G."/>
            <person name="Rensing S.A."/>
            <person name="Grimwood J."/>
            <person name="Schmutz J."/>
            <person name="Mcdaniel S.F."/>
        </authorList>
    </citation>
    <scope>NUCLEOTIDE SEQUENCE</scope>
    <source>
        <strain evidence="10">R40</strain>
    </source>
</reference>
<dbReference type="GO" id="GO:0003677">
    <property type="term" value="F:DNA binding"/>
    <property type="evidence" value="ECO:0007669"/>
    <property type="project" value="UniProtKB-KW"/>
</dbReference>
<dbReference type="Gene3D" id="3.30.730.10">
    <property type="entry name" value="AP2/ERF domain"/>
    <property type="match status" value="1"/>
</dbReference>
<accession>A0A8T0I5N6</accession>
<organism evidence="10 11">
    <name type="scientific">Ceratodon purpureus</name>
    <name type="common">Fire moss</name>
    <name type="synonym">Dicranum purpureum</name>
    <dbReference type="NCBI Taxonomy" id="3225"/>
    <lineage>
        <taxon>Eukaryota</taxon>
        <taxon>Viridiplantae</taxon>
        <taxon>Streptophyta</taxon>
        <taxon>Embryophyta</taxon>
        <taxon>Bryophyta</taxon>
        <taxon>Bryophytina</taxon>
        <taxon>Bryopsida</taxon>
        <taxon>Dicranidae</taxon>
        <taxon>Pseudoditrichales</taxon>
        <taxon>Ditrichaceae</taxon>
        <taxon>Ceratodon</taxon>
    </lineage>
</organism>
<keyword evidence="4" id="KW-0010">Activator</keyword>
<dbReference type="InterPro" id="IPR036955">
    <property type="entry name" value="AP2/ERF_dom_sf"/>
</dbReference>
<dbReference type="EMBL" id="CM026425">
    <property type="protein sequence ID" value="KAG0577723.1"/>
    <property type="molecule type" value="Genomic_DNA"/>
</dbReference>
<evidence type="ECO:0000259" key="9">
    <source>
        <dbReference type="PROSITE" id="PS51032"/>
    </source>
</evidence>
<keyword evidence="6" id="KW-0539">Nucleus</keyword>
<feature type="region of interest" description="Disordered" evidence="8">
    <location>
        <begin position="1"/>
        <end position="53"/>
    </location>
</feature>
<dbReference type="SMART" id="SM00380">
    <property type="entry name" value="AP2"/>
    <property type="match status" value="1"/>
</dbReference>
<dbReference type="GO" id="GO:0003700">
    <property type="term" value="F:DNA-binding transcription factor activity"/>
    <property type="evidence" value="ECO:0007669"/>
    <property type="project" value="InterPro"/>
</dbReference>
<dbReference type="InterPro" id="IPR051032">
    <property type="entry name" value="AP2/ERF_TF_ERF_subfamily"/>
</dbReference>
<dbReference type="PRINTS" id="PR00367">
    <property type="entry name" value="ETHRSPELEMNT"/>
</dbReference>
<evidence type="ECO:0000313" key="11">
    <source>
        <dbReference type="Proteomes" id="UP000822688"/>
    </source>
</evidence>
<protein>
    <recommendedName>
        <fullName evidence="9">AP2/ERF domain-containing protein</fullName>
    </recommendedName>
</protein>
<gene>
    <name evidence="10" type="ORF">KC19_5G176700</name>
</gene>
<feature type="domain" description="AP2/ERF" evidence="9">
    <location>
        <begin position="56"/>
        <end position="113"/>
    </location>
</feature>
<evidence type="ECO:0000256" key="4">
    <source>
        <dbReference type="ARBA" id="ARBA00023159"/>
    </source>
</evidence>
<feature type="region of interest" description="Disordered" evidence="8">
    <location>
        <begin position="152"/>
        <end position="189"/>
    </location>
</feature>
<dbReference type="FunFam" id="3.30.730.10:FF:000001">
    <property type="entry name" value="Ethylene-responsive transcription factor 2"/>
    <property type="match status" value="1"/>
</dbReference>
<proteinExistence type="inferred from homology"/>
<evidence type="ECO:0000256" key="6">
    <source>
        <dbReference type="ARBA" id="ARBA00023242"/>
    </source>
</evidence>
<dbReference type="Pfam" id="PF00847">
    <property type="entry name" value="AP2"/>
    <property type="match status" value="1"/>
</dbReference>
<comment type="caution">
    <text evidence="10">The sequence shown here is derived from an EMBL/GenBank/DDBJ whole genome shotgun (WGS) entry which is preliminary data.</text>
</comment>